<accession>A0A964BLQ6</accession>
<dbReference type="InterPro" id="IPR024791">
    <property type="entry name" value="Cyt_c/ubiquinol_Oxase_su3"/>
</dbReference>
<dbReference type="GO" id="GO:0004129">
    <property type="term" value="F:cytochrome-c oxidase activity"/>
    <property type="evidence" value="ECO:0007669"/>
    <property type="project" value="InterPro"/>
</dbReference>
<dbReference type="Pfam" id="PF00510">
    <property type="entry name" value="COX3"/>
    <property type="match status" value="1"/>
</dbReference>
<evidence type="ECO:0000256" key="9">
    <source>
        <dbReference type="SAM" id="Phobius"/>
    </source>
</evidence>
<feature type="domain" description="Heme-copper oxidase subunit III family profile" evidence="10">
    <location>
        <begin position="1"/>
        <end position="210"/>
    </location>
</feature>
<protein>
    <recommendedName>
        <fullName evidence="7">Oxidase aa(3) subunit 3</fullName>
    </recommendedName>
</protein>
<feature type="transmembrane region" description="Helical" evidence="9">
    <location>
        <begin position="110"/>
        <end position="128"/>
    </location>
</feature>
<keyword evidence="5 9" id="KW-1133">Transmembrane helix</keyword>
<evidence type="ECO:0000256" key="4">
    <source>
        <dbReference type="ARBA" id="ARBA00022692"/>
    </source>
</evidence>
<evidence type="ECO:0000256" key="6">
    <source>
        <dbReference type="ARBA" id="ARBA00023136"/>
    </source>
</evidence>
<reference evidence="11" key="1">
    <citation type="journal article" date="2021" name="Antonie Van Leeuwenhoek">
        <title>Draft genome and description of Waterburya agarophytonicola gen. nov. sp. nov. (Pleurocapsales, Cyanobacteria): a seaweed symbiont.</title>
        <authorList>
            <person name="Bonthond G."/>
            <person name="Shalygin S."/>
            <person name="Bayer T."/>
            <person name="Weinberger F."/>
        </authorList>
    </citation>
    <scope>NUCLEOTIDE SEQUENCE</scope>
    <source>
        <strain evidence="11">KI4</strain>
    </source>
</reference>
<dbReference type="GO" id="GO:0005886">
    <property type="term" value="C:plasma membrane"/>
    <property type="evidence" value="ECO:0007669"/>
    <property type="project" value="UniProtKB-SubCell"/>
</dbReference>
<dbReference type="AlphaFoldDB" id="A0A964BLQ6"/>
<feature type="transmembrane region" description="Helical" evidence="9">
    <location>
        <begin position="73"/>
        <end position="90"/>
    </location>
</feature>
<evidence type="ECO:0000256" key="7">
    <source>
        <dbReference type="ARBA" id="ARBA00083763"/>
    </source>
</evidence>
<proteinExistence type="inferred from homology"/>
<dbReference type="InterPro" id="IPR035973">
    <property type="entry name" value="Cyt_c_oxidase_su3-like_sf"/>
</dbReference>
<evidence type="ECO:0000313" key="12">
    <source>
        <dbReference type="Proteomes" id="UP000729733"/>
    </source>
</evidence>
<keyword evidence="4 8" id="KW-0812">Transmembrane</keyword>
<dbReference type="PANTHER" id="PTHR11403:SF2">
    <property type="entry name" value="CYTOCHROME BO(3) UBIQUINOL OXIDASE SUBUNIT 3"/>
    <property type="match status" value="1"/>
</dbReference>
<evidence type="ECO:0000256" key="8">
    <source>
        <dbReference type="RuleBase" id="RU003376"/>
    </source>
</evidence>
<dbReference type="EMBL" id="JADWDC010000003">
    <property type="protein sequence ID" value="MCC0175713.1"/>
    <property type="molecule type" value="Genomic_DNA"/>
</dbReference>
<keyword evidence="6 9" id="KW-0472">Membrane</keyword>
<feature type="transmembrane region" description="Helical" evidence="9">
    <location>
        <begin position="140"/>
        <end position="169"/>
    </location>
</feature>
<dbReference type="GO" id="GO:0019646">
    <property type="term" value="P:aerobic electron transport chain"/>
    <property type="evidence" value="ECO:0007669"/>
    <property type="project" value="InterPro"/>
</dbReference>
<evidence type="ECO:0000256" key="5">
    <source>
        <dbReference type="ARBA" id="ARBA00022989"/>
    </source>
</evidence>
<feature type="transmembrane region" description="Helical" evidence="9">
    <location>
        <begin position="37"/>
        <end position="61"/>
    </location>
</feature>
<sequence>MQGSTVDNKSQIAIASEQEAEQGHGHHEHPDFRMVGLYIFLISDSMTFIGFFAALLIYRAIMPVWPPEGMPEFELLIPIINTAILVASSFVMHEGQKSLKQNDVGGLQKYFGITAAMGAVFLAGQVYEYSHAEFGLTTNLLASCFYVLTGFHGLHVLTGVLLILCVLWRSREEGHYSASSHFGVEAAEIYWHFVDVIWLVLFVLVYLINN</sequence>
<organism evidence="11 12">
    <name type="scientific">Waterburya agarophytonicola KI4</name>
    <dbReference type="NCBI Taxonomy" id="2874699"/>
    <lineage>
        <taxon>Bacteria</taxon>
        <taxon>Bacillati</taxon>
        <taxon>Cyanobacteriota</taxon>
        <taxon>Cyanophyceae</taxon>
        <taxon>Pleurocapsales</taxon>
        <taxon>Hyellaceae</taxon>
        <taxon>Waterburya</taxon>
        <taxon>Waterburya agarophytonicola</taxon>
    </lineage>
</organism>
<dbReference type="SUPFAM" id="SSF81452">
    <property type="entry name" value="Cytochrome c oxidase subunit III-like"/>
    <property type="match status" value="1"/>
</dbReference>
<dbReference type="Proteomes" id="UP000729733">
    <property type="component" value="Unassembled WGS sequence"/>
</dbReference>
<keyword evidence="3" id="KW-1003">Cell membrane</keyword>
<dbReference type="FunFam" id="1.20.120.80:FF:000001">
    <property type="entry name" value="Cytochrome (Ubi)quinol oxidase subunit III"/>
    <property type="match status" value="1"/>
</dbReference>
<dbReference type="Gene3D" id="1.20.120.80">
    <property type="entry name" value="Cytochrome c oxidase, subunit III, four-helix bundle"/>
    <property type="match status" value="1"/>
</dbReference>
<dbReference type="InterPro" id="IPR013833">
    <property type="entry name" value="Cyt_c_oxidase_su3_a-hlx"/>
</dbReference>
<evidence type="ECO:0000256" key="1">
    <source>
        <dbReference type="ARBA" id="ARBA00004651"/>
    </source>
</evidence>
<dbReference type="PANTHER" id="PTHR11403">
    <property type="entry name" value="CYTOCHROME C OXIDASE SUBUNIT III"/>
    <property type="match status" value="1"/>
</dbReference>
<dbReference type="InterPro" id="IPR000298">
    <property type="entry name" value="Cyt_c_oxidase-like_su3"/>
</dbReference>
<evidence type="ECO:0000313" key="11">
    <source>
        <dbReference type="EMBL" id="MCC0175713.1"/>
    </source>
</evidence>
<comment type="caution">
    <text evidence="11">The sequence shown here is derived from an EMBL/GenBank/DDBJ whole genome shotgun (WGS) entry which is preliminary data.</text>
</comment>
<dbReference type="RefSeq" id="WP_229638713.1">
    <property type="nucleotide sequence ID" value="NZ_JADWDC010000003.1"/>
</dbReference>
<evidence type="ECO:0000259" key="10">
    <source>
        <dbReference type="PROSITE" id="PS50253"/>
    </source>
</evidence>
<comment type="subcellular location">
    <subcellularLocation>
        <location evidence="1 8">Cell membrane</location>
        <topology evidence="1 8">Multi-pass membrane protein</topology>
    </subcellularLocation>
</comment>
<feature type="transmembrane region" description="Helical" evidence="9">
    <location>
        <begin position="189"/>
        <end position="208"/>
    </location>
</feature>
<dbReference type="PROSITE" id="PS50253">
    <property type="entry name" value="COX3"/>
    <property type="match status" value="1"/>
</dbReference>
<name>A0A964BLQ6_9CYAN</name>
<keyword evidence="12" id="KW-1185">Reference proteome</keyword>
<dbReference type="CDD" id="cd00386">
    <property type="entry name" value="Heme_Cu_Oxidase_III_like"/>
    <property type="match status" value="1"/>
</dbReference>
<evidence type="ECO:0000256" key="2">
    <source>
        <dbReference type="ARBA" id="ARBA00010581"/>
    </source>
</evidence>
<comment type="similarity">
    <text evidence="2 8">Belongs to the cytochrome c oxidase subunit 3 family.</text>
</comment>
<evidence type="ECO:0000256" key="3">
    <source>
        <dbReference type="ARBA" id="ARBA00022475"/>
    </source>
</evidence>
<gene>
    <name evidence="11" type="ORF">I4641_01805</name>
</gene>